<dbReference type="InterPro" id="IPR043910">
    <property type="entry name" value="DUF5767"/>
</dbReference>
<feature type="compositionally biased region" description="Low complexity" evidence="1">
    <location>
        <begin position="58"/>
        <end position="80"/>
    </location>
</feature>
<evidence type="ECO:0000313" key="2">
    <source>
        <dbReference type="EMBL" id="QHT98989.1"/>
    </source>
</evidence>
<feature type="region of interest" description="Disordered" evidence="1">
    <location>
        <begin position="54"/>
        <end position="140"/>
    </location>
</feature>
<organism evidence="2">
    <name type="scientific">viral metagenome</name>
    <dbReference type="NCBI Taxonomy" id="1070528"/>
    <lineage>
        <taxon>unclassified sequences</taxon>
        <taxon>metagenomes</taxon>
        <taxon>organismal metagenomes</taxon>
    </lineage>
</organism>
<dbReference type="AlphaFoldDB" id="A0A6C0J280"/>
<sequence>MSTFNLNNKNDNLIEINKDNFASKSPFSFNIPSKKINKLNNDDNSLFNRKKVSNEVLSSRGSSRASSVSSDSTASSSSSDRNYKNKKKSRAPPSVSSEYTEESSEESYTKNNRRDNASSYASSDNGDDETGSYVSGGTSEASSVETYKKKKYKVGDELNEKRELLYQMDRLESKGFKLPFKFNMQSDLDDMRTEYNRIIREKEIDASIRFQRKMLMAFITGTEYLNTRYDPFAIKLDGWSEQVHDNINDYDDIFEELHSKYKSSGKKMAPELRLFISLSGSAFMFHLTNRMFKEQPLPNIEEVLKSDPELMKRFQNAATKQYVMGNTGPPQMNSMGAMGNMMNGMMGGNQGTNSSGGILNMVSNLFGSLNEQPQYSEPSNKPLDDINNIISSVHDNINIDNDNNIETLSVSDEEITSIIEDTADIKILRNSKSKKQGNTRTLNL</sequence>
<name>A0A6C0J280_9ZZZZ</name>
<dbReference type="EMBL" id="MN740299">
    <property type="protein sequence ID" value="QHT98989.1"/>
    <property type="molecule type" value="Genomic_DNA"/>
</dbReference>
<evidence type="ECO:0000256" key="1">
    <source>
        <dbReference type="SAM" id="MobiDB-lite"/>
    </source>
</evidence>
<protein>
    <submittedName>
        <fullName evidence="2">Uncharacterized protein</fullName>
    </submittedName>
</protein>
<dbReference type="Pfam" id="PF19071">
    <property type="entry name" value="DUF5767"/>
    <property type="match status" value="1"/>
</dbReference>
<accession>A0A6C0J280</accession>
<reference evidence="2" key="1">
    <citation type="journal article" date="2020" name="Nature">
        <title>Giant virus diversity and host interactions through global metagenomics.</title>
        <authorList>
            <person name="Schulz F."/>
            <person name="Roux S."/>
            <person name="Paez-Espino D."/>
            <person name="Jungbluth S."/>
            <person name="Walsh D.A."/>
            <person name="Denef V.J."/>
            <person name="McMahon K.D."/>
            <person name="Konstantinidis K.T."/>
            <person name="Eloe-Fadrosh E.A."/>
            <person name="Kyrpides N.C."/>
            <person name="Woyke T."/>
        </authorList>
    </citation>
    <scope>NUCLEOTIDE SEQUENCE</scope>
    <source>
        <strain evidence="2">GVMAG-M-3300025695-21</strain>
    </source>
</reference>
<proteinExistence type="predicted"/>